<dbReference type="GO" id="GO:0006412">
    <property type="term" value="P:translation"/>
    <property type="evidence" value="ECO:0007669"/>
    <property type="project" value="InterPro"/>
</dbReference>
<dbReference type="Gene3D" id="1.10.168.20">
    <property type="entry name" value="Ribosomal protein S8e, subdomain"/>
    <property type="match status" value="1"/>
</dbReference>
<gene>
    <name evidence="2" type="ordered locus">MTR_4g016620</name>
</gene>
<evidence type="ECO:0000313" key="4">
    <source>
        <dbReference type="Proteomes" id="UP000002051"/>
    </source>
</evidence>
<dbReference type="PaxDb" id="3880-AES86893"/>
<reference evidence="2 4" key="1">
    <citation type="journal article" date="2011" name="Nature">
        <title>The Medicago genome provides insight into the evolution of rhizobial symbioses.</title>
        <authorList>
            <person name="Young N.D."/>
            <person name="Debelle F."/>
            <person name="Oldroyd G.E."/>
            <person name="Geurts R."/>
            <person name="Cannon S.B."/>
            <person name="Udvardi M.K."/>
            <person name="Benedito V.A."/>
            <person name="Mayer K.F."/>
            <person name="Gouzy J."/>
            <person name="Schoof H."/>
            <person name="Van de Peer Y."/>
            <person name="Proost S."/>
            <person name="Cook D.R."/>
            <person name="Meyers B.C."/>
            <person name="Spannagl M."/>
            <person name="Cheung F."/>
            <person name="De Mita S."/>
            <person name="Krishnakumar V."/>
            <person name="Gundlach H."/>
            <person name="Zhou S."/>
            <person name="Mudge J."/>
            <person name="Bharti A.K."/>
            <person name="Murray J.D."/>
            <person name="Naoumkina M.A."/>
            <person name="Rosen B."/>
            <person name="Silverstein K.A."/>
            <person name="Tang H."/>
            <person name="Rombauts S."/>
            <person name="Zhao P.X."/>
            <person name="Zhou P."/>
            <person name="Barbe V."/>
            <person name="Bardou P."/>
            <person name="Bechner M."/>
            <person name="Bellec A."/>
            <person name="Berger A."/>
            <person name="Berges H."/>
            <person name="Bidwell S."/>
            <person name="Bisseling T."/>
            <person name="Choisne N."/>
            <person name="Couloux A."/>
            <person name="Denny R."/>
            <person name="Deshpande S."/>
            <person name="Dai X."/>
            <person name="Doyle J.J."/>
            <person name="Dudez A.M."/>
            <person name="Farmer A.D."/>
            <person name="Fouteau S."/>
            <person name="Franken C."/>
            <person name="Gibelin C."/>
            <person name="Gish J."/>
            <person name="Goldstein S."/>
            <person name="Gonzalez A.J."/>
            <person name="Green P.J."/>
            <person name="Hallab A."/>
            <person name="Hartog M."/>
            <person name="Hua A."/>
            <person name="Humphray S.J."/>
            <person name="Jeong D.H."/>
            <person name="Jing Y."/>
            <person name="Jocker A."/>
            <person name="Kenton S.M."/>
            <person name="Kim D.J."/>
            <person name="Klee K."/>
            <person name="Lai H."/>
            <person name="Lang C."/>
            <person name="Lin S."/>
            <person name="Macmil S.L."/>
            <person name="Magdelenat G."/>
            <person name="Matthews L."/>
            <person name="McCorrison J."/>
            <person name="Monaghan E.L."/>
            <person name="Mun J.H."/>
            <person name="Najar F.Z."/>
            <person name="Nicholson C."/>
            <person name="Noirot C."/>
            <person name="O'Bleness M."/>
            <person name="Paule C.R."/>
            <person name="Poulain J."/>
            <person name="Prion F."/>
            <person name="Qin B."/>
            <person name="Qu C."/>
            <person name="Retzel E.F."/>
            <person name="Riddle C."/>
            <person name="Sallet E."/>
            <person name="Samain S."/>
            <person name="Samson N."/>
            <person name="Sanders I."/>
            <person name="Saurat O."/>
            <person name="Scarpelli C."/>
            <person name="Schiex T."/>
            <person name="Segurens B."/>
            <person name="Severin A.J."/>
            <person name="Sherrier D.J."/>
            <person name="Shi R."/>
            <person name="Sims S."/>
            <person name="Singer S.R."/>
            <person name="Sinharoy S."/>
            <person name="Sterck L."/>
            <person name="Viollet A."/>
            <person name="Wang B.B."/>
            <person name="Wang K."/>
            <person name="Wang M."/>
            <person name="Wang X."/>
            <person name="Warfsmann J."/>
            <person name="Weissenbach J."/>
            <person name="White D.D."/>
            <person name="White J.D."/>
            <person name="Wiley G.B."/>
            <person name="Wincker P."/>
            <person name="Xing Y."/>
            <person name="Yang L."/>
            <person name="Yao Z."/>
            <person name="Ying F."/>
            <person name="Zhai J."/>
            <person name="Zhou L."/>
            <person name="Zuber A."/>
            <person name="Denarie J."/>
            <person name="Dixon R.A."/>
            <person name="May G.D."/>
            <person name="Schwartz D.C."/>
            <person name="Rogers J."/>
            <person name="Quetier F."/>
            <person name="Town C.D."/>
            <person name="Roe B.A."/>
        </authorList>
    </citation>
    <scope>NUCLEOTIDE SEQUENCE [LARGE SCALE GENOMIC DNA]</scope>
    <source>
        <strain evidence="2">A17</strain>
        <strain evidence="3 4">cv. Jemalong A17</strain>
    </source>
</reference>
<dbReference type="GO" id="GO:0000462">
    <property type="term" value="P:maturation of SSU-rRNA from tricistronic rRNA transcript (SSU-rRNA, 5.8S rRNA, LSU-rRNA)"/>
    <property type="evidence" value="ECO:0000318"/>
    <property type="project" value="GO_Central"/>
</dbReference>
<dbReference type="GO" id="GO:0022627">
    <property type="term" value="C:cytosolic small ribosomal subunit"/>
    <property type="evidence" value="ECO:0000318"/>
    <property type="project" value="GO_Central"/>
</dbReference>
<evidence type="ECO:0000313" key="3">
    <source>
        <dbReference type="EnsemblPlants" id="AES86893"/>
    </source>
</evidence>
<protein>
    <submittedName>
        <fullName evidence="2">40S ribosomal protein S8, putative</fullName>
    </submittedName>
</protein>
<keyword evidence="2" id="KW-0687">Ribonucleoprotein</keyword>
<name>G7JP39_MEDTR</name>
<reference evidence="3" key="3">
    <citation type="submission" date="2015-04" db="UniProtKB">
        <authorList>
            <consortium name="EnsemblPlants"/>
        </authorList>
    </citation>
    <scope>IDENTIFICATION</scope>
    <source>
        <strain evidence="3">cv. Jemalong A17</strain>
    </source>
</reference>
<keyword evidence="1" id="KW-0732">Signal</keyword>
<dbReference type="Proteomes" id="UP000002051">
    <property type="component" value="Chromosome 4"/>
</dbReference>
<dbReference type="HOGENOM" id="CLU_2323938_0_0_1"/>
<dbReference type="InterPro" id="IPR001047">
    <property type="entry name" value="Ribosomal_eS8"/>
</dbReference>
<accession>G7JP39</accession>
<evidence type="ECO:0000313" key="2">
    <source>
        <dbReference type="EMBL" id="AES86893.1"/>
    </source>
</evidence>
<dbReference type="AlphaFoldDB" id="G7JP39"/>
<dbReference type="InterPro" id="IPR042563">
    <property type="entry name" value="Ribosomal_protein_eS8_euk"/>
</dbReference>
<keyword evidence="2" id="KW-0689">Ribosomal protein</keyword>
<dbReference type="STRING" id="3880.G7JP39"/>
<dbReference type="EMBL" id="CM001220">
    <property type="protein sequence ID" value="AES86893.1"/>
    <property type="molecule type" value="Genomic_DNA"/>
</dbReference>
<reference evidence="2 4" key="2">
    <citation type="journal article" date="2014" name="BMC Genomics">
        <title>An improved genome release (version Mt4.0) for the model legume Medicago truncatula.</title>
        <authorList>
            <person name="Tang H."/>
            <person name="Krishnakumar V."/>
            <person name="Bidwell S."/>
            <person name="Rosen B."/>
            <person name="Chan A."/>
            <person name="Zhou S."/>
            <person name="Gentzbittel L."/>
            <person name="Childs K.L."/>
            <person name="Yandell M."/>
            <person name="Gundlach H."/>
            <person name="Mayer K.F."/>
            <person name="Schwartz D.C."/>
            <person name="Town C.D."/>
        </authorList>
    </citation>
    <scope>GENOME REANNOTATION</scope>
    <source>
        <strain evidence="3 4">cv. Jemalong A17</strain>
    </source>
</reference>
<feature type="chain" id="PRO_5014573040" evidence="1">
    <location>
        <begin position="23"/>
        <end position="99"/>
    </location>
</feature>
<dbReference type="GO" id="GO:0003735">
    <property type="term" value="F:structural constituent of ribosome"/>
    <property type="evidence" value="ECO:0000318"/>
    <property type="project" value="GO_Central"/>
</dbReference>
<evidence type="ECO:0000256" key="1">
    <source>
        <dbReference type="SAM" id="SignalP"/>
    </source>
</evidence>
<feature type="signal peptide" evidence="1">
    <location>
        <begin position="1"/>
        <end position="22"/>
    </location>
</feature>
<proteinExistence type="predicted"/>
<keyword evidence="4" id="KW-1185">Reference proteome</keyword>
<sequence>MFGSSIFIILFNWYLFVKVIESDALTEDQVKKSNKVQRKLEQRQKDRRLDTLIEAQFAGGRLLACISSQPGLCGRAMGNSTFWKLNWLNHDPHVLLVQY</sequence>
<dbReference type="EnsemblPlants" id="AES86893">
    <property type="protein sequence ID" value="AES86893"/>
    <property type="gene ID" value="MTR_4g016620"/>
</dbReference>
<dbReference type="eggNOG" id="KOG3283">
    <property type="taxonomic scope" value="Eukaryota"/>
</dbReference>
<organism evidence="2 4">
    <name type="scientific">Medicago truncatula</name>
    <name type="common">Barrel medic</name>
    <name type="synonym">Medicago tribuloides</name>
    <dbReference type="NCBI Taxonomy" id="3880"/>
    <lineage>
        <taxon>Eukaryota</taxon>
        <taxon>Viridiplantae</taxon>
        <taxon>Streptophyta</taxon>
        <taxon>Embryophyta</taxon>
        <taxon>Tracheophyta</taxon>
        <taxon>Spermatophyta</taxon>
        <taxon>Magnoliopsida</taxon>
        <taxon>eudicotyledons</taxon>
        <taxon>Gunneridae</taxon>
        <taxon>Pentapetalae</taxon>
        <taxon>rosids</taxon>
        <taxon>fabids</taxon>
        <taxon>Fabales</taxon>
        <taxon>Fabaceae</taxon>
        <taxon>Papilionoideae</taxon>
        <taxon>50 kb inversion clade</taxon>
        <taxon>NPAAA clade</taxon>
        <taxon>Hologalegina</taxon>
        <taxon>IRL clade</taxon>
        <taxon>Trifolieae</taxon>
        <taxon>Medicago</taxon>
    </lineage>
</organism>
<dbReference type="PANTHER" id="PTHR10394">
    <property type="entry name" value="40S RIBOSOMAL PROTEIN S8"/>
    <property type="match status" value="1"/>
</dbReference>